<dbReference type="InterPro" id="IPR024051">
    <property type="entry name" value="AICAR_Tfase_dup_dom_sf"/>
</dbReference>
<dbReference type="Gene3D" id="3.40.140.20">
    <property type="match status" value="1"/>
</dbReference>
<reference evidence="2" key="1">
    <citation type="submission" date="2016-11" db="UniProtKB">
        <authorList>
            <consortium name="WormBaseParasite"/>
        </authorList>
    </citation>
    <scope>IDENTIFICATION</scope>
</reference>
<dbReference type="AlphaFoldDB" id="A0A1I8BVS1"/>
<dbReference type="SUPFAM" id="SSF53927">
    <property type="entry name" value="Cytidine deaminase-like"/>
    <property type="match status" value="1"/>
</dbReference>
<dbReference type="Proteomes" id="UP000095281">
    <property type="component" value="Unplaced"/>
</dbReference>
<proteinExistence type="predicted"/>
<organism evidence="1 2">
    <name type="scientific">Meloidogyne hapla</name>
    <name type="common">Root-knot nematode worm</name>
    <dbReference type="NCBI Taxonomy" id="6305"/>
    <lineage>
        <taxon>Eukaryota</taxon>
        <taxon>Metazoa</taxon>
        <taxon>Ecdysozoa</taxon>
        <taxon>Nematoda</taxon>
        <taxon>Chromadorea</taxon>
        <taxon>Rhabditida</taxon>
        <taxon>Tylenchina</taxon>
        <taxon>Tylenchomorpha</taxon>
        <taxon>Tylenchoidea</taxon>
        <taxon>Meloidogynidae</taxon>
        <taxon>Meloidogyninae</taxon>
        <taxon>Meloidogyne</taxon>
    </lineage>
</organism>
<sequence length="110" mass="12269">MPLLEPKSITNNAVTEANERQWNNYFATSVRALSQAKRKEWLDQLKGVCMASESHFPGRECIDLAKQVEQGFGAKFVVTPSGGANDDEVCEACEHNDMVLVHTTQRSSLR</sequence>
<evidence type="ECO:0000313" key="2">
    <source>
        <dbReference type="WBParaSite" id="MhA1_Contig686.frz3.gene14"/>
    </source>
</evidence>
<keyword evidence="1" id="KW-1185">Reference proteome</keyword>
<dbReference type="WBParaSite" id="MhA1_Contig686.frz3.gene14">
    <property type="protein sequence ID" value="MhA1_Contig686.frz3.gene14"/>
    <property type="gene ID" value="MhA1_Contig686.frz3.gene14"/>
</dbReference>
<name>A0A1I8BVS1_MELHA</name>
<evidence type="ECO:0000313" key="1">
    <source>
        <dbReference type="Proteomes" id="UP000095281"/>
    </source>
</evidence>
<dbReference type="GO" id="GO:0003824">
    <property type="term" value="F:catalytic activity"/>
    <property type="evidence" value="ECO:0007669"/>
    <property type="project" value="InterPro"/>
</dbReference>
<dbReference type="InterPro" id="IPR016193">
    <property type="entry name" value="Cytidine_deaminase-like"/>
</dbReference>
<accession>A0A1I8BVS1</accession>
<protein>
    <submittedName>
        <fullName evidence="2">Aminotran_5 domain-containing protein</fullName>
    </submittedName>
</protein>